<evidence type="ECO:0000313" key="5">
    <source>
        <dbReference type="Proteomes" id="UP001320544"/>
    </source>
</evidence>
<dbReference type="NCBIfam" id="TIGR00345">
    <property type="entry name" value="GET3_arsA_TRC40"/>
    <property type="match status" value="1"/>
</dbReference>
<feature type="domain" description="ArsA/GET3 Anion-transporting ATPase-like" evidence="2">
    <location>
        <begin position="3"/>
        <end position="303"/>
    </location>
</feature>
<dbReference type="InterPro" id="IPR008978">
    <property type="entry name" value="HSP20-like_chaperone"/>
</dbReference>
<dbReference type="SUPFAM" id="SSF52540">
    <property type="entry name" value="P-loop containing nucleoside triphosphate hydrolases"/>
    <property type="match status" value="1"/>
</dbReference>
<dbReference type="Gene3D" id="2.60.40.790">
    <property type="match status" value="1"/>
</dbReference>
<dbReference type="PANTHER" id="PTHR10803">
    <property type="entry name" value="ARSENICAL PUMP-DRIVING ATPASE ARSENITE-TRANSLOCATING ATPASE"/>
    <property type="match status" value="1"/>
</dbReference>
<sequence>MTRIRIFTGKGGVGKTSVAAACAWGSASRGSRTLVVSTDAAHSIGDVLDRRIGPDIVHVVENLDAIELDADRIMETEYGDMVRGITSMMGSIGAADAADEVPFSLPGFDGLFSLLKLIDYAESGEYDSIVVDCAPTGETLALLKFPELLSWYVEKWLPIGKVAVRVLSPVSKKILKVELPDKHAMSDIERLYARLLDLQALLKDGEKTTVRVVTLPEKMVVEETKRNYLYLNLFGYRVDGVIVNRVLPVEATTGFFCEWADIQHRCIEELEHVFAEVPMAQVPWYETDICGVAGIRRLSEAMPDESTFEQAPNVEHERYEKTESGWRLSLFVPLAEKGSLELYRAGADLVVRIGGFTRCLPLPNVLAGAEVARAKLEDGLLTVEFDQEARDER</sequence>
<dbReference type="Pfam" id="PF02374">
    <property type="entry name" value="ArsA_ATPase"/>
    <property type="match status" value="1"/>
</dbReference>
<dbReference type="RefSeq" id="WP_244411827.1">
    <property type="nucleotide sequence ID" value="NZ_AP025564.1"/>
</dbReference>
<gene>
    <name evidence="4" type="ORF">CE91St30_07910</name>
</gene>
<accession>A0ABM7WGY5</accession>
<dbReference type="CDD" id="cd02035">
    <property type="entry name" value="ArsA"/>
    <property type="match status" value="1"/>
</dbReference>
<evidence type="ECO:0000259" key="3">
    <source>
        <dbReference type="Pfam" id="PF17886"/>
    </source>
</evidence>
<evidence type="ECO:0000256" key="1">
    <source>
        <dbReference type="ARBA" id="ARBA00011040"/>
    </source>
</evidence>
<dbReference type="EMBL" id="AP025564">
    <property type="protein sequence ID" value="BDE95458.1"/>
    <property type="molecule type" value="Genomic_DNA"/>
</dbReference>
<dbReference type="Proteomes" id="UP001320544">
    <property type="component" value="Chromosome"/>
</dbReference>
<proteinExistence type="inferred from homology"/>
<protein>
    <submittedName>
        <fullName evidence="4">Arsenic-transporting ATPase</fullName>
    </submittedName>
</protein>
<evidence type="ECO:0000259" key="2">
    <source>
        <dbReference type="Pfam" id="PF02374"/>
    </source>
</evidence>
<feature type="domain" description="ArsA HSP20-like" evidence="3">
    <location>
        <begin position="324"/>
        <end position="385"/>
    </location>
</feature>
<dbReference type="InterPro" id="IPR016300">
    <property type="entry name" value="ATPase_ArsA/GET3"/>
</dbReference>
<reference evidence="4 5" key="1">
    <citation type="submission" date="2022-01" db="EMBL/GenBank/DDBJ databases">
        <title>Novel bile acid biosynthetic pathways are enriched in the microbiome of centenarians.</title>
        <authorList>
            <person name="Sato Y."/>
            <person name="Atarashi K."/>
            <person name="Plichta R.D."/>
            <person name="Arai Y."/>
            <person name="Sasajima S."/>
            <person name="Kearney M.S."/>
            <person name="Suda W."/>
            <person name="Takeshita K."/>
            <person name="Sasaki T."/>
            <person name="Okamoto S."/>
            <person name="Skelly N.A."/>
            <person name="Okamura Y."/>
            <person name="Vlamakis H."/>
            <person name="Li Y."/>
            <person name="Tanoue T."/>
            <person name="Takei H."/>
            <person name="Nittono H."/>
            <person name="Narushima S."/>
            <person name="Irie J."/>
            <person name="Itoh H."/>
            <person name="Moriya K."/>
            <person name="Sugiura Y."/>
            <person name="Suematsu M."/>
            <person name="Moritoki N."/>
            <person name="Shibata S."/>
            <person name="Littman R.D."/>
            <person name="Fischbach A.M."/>
            <person name="Uwamino Y."/>
            <person name="Inoue T."/>
            <person name="Honda A."/>
            <person name="Hattori M."/>
            <person name="Murai T."/>
            <person name="Xavier J.R."/>
            <person name="Hirose N."/>
            <person name="Honda K."/>
        </authorList>
    </citation>
    <scope>NUCLEOTIDE SEQUENCE [LARGE SCALE GENOMIC DNA]</scope>
    <source>
        <strain evidence="4 5">CE91-St30</strain>
    </source>
</reference>
<dbReference type="InterPro" id="IPR040612">
    <property type="entry name" value="ArsA_HSP20-like"/>
</dbReference>
<keyword evidence="5" id="KW-1185">Reference proteome</keyword>
<evidence type="ECO:0000313" key="4">
    <source>
        <dbReference type="EMBL" id="BDE95458.1"/>
    </source>
</evidence>
<dbReference type="Pfam" id="PF17886">
    <property type="entry name" value="ArsA_HSP20"/>
    <property type="match status" value="1"/>
</dbReference>
<dbReference type="InterPro" id="IPR025723">
    <property type="entry name" value="ArsA/GET3_ATPase-like"/>
</dbReference>
<comment type="similarity">
    <text evidence="1">Belongs to the arsA ATPase family.</text>
</comment>
<dbReference type="InterPro" id="IPR027417">
    <property type="entry name" value="P-loop_NTPase"/>
</dbReference>
<name>A0ABM7WGY5_9ACTN</name>
<organism evidence="4 5">
    <name type="scientific">Raoultibacter timonensis</name>
    <dbReference type="NCBI Taxonomy" id="1907662"/>
    <lineage>
        <taxon>Bacteria</taxon>
        <taxon>Bacillati</taxon>
        <taxon>Actinomycetota</taxon>
        <taxon>Coriobacteriia</taxon>
        <taxon>Eggerthellales</taxon>
        <taxon>Eggerthellaceae</taxon>
        <taxon>Raoultibacter</taxon>
    </lineage>
</organism>
<dbReference type="Gene3D" id="3.40.50.300">
    <property type="entry name" value="P-loop containing nucleotide triphosphate hydrolases"/>
    <property type="match status" value="1"/>
</dbReference>
<dbReference type="PANTHER" id="PTHR10803:SF3">
    <property type="entry name" value="ATPASE GET3"/>
    <property type="match status" value="1"/>
</dbReference>